<dbReference type="AlphaFoldDB" id="R4YS93"/>
<name>R4YS93_OLEAN</name>
<dbReference type="EMBL" id="FO203512">
    <property type="protein sequence ID" value="CCK78091.1"/>
    <property type="molecule type" value="Genomic_DNA"/>
</dbReference>
<accession>R4YS93</accession>
<organism evidence="1 2">
    <name type="scientific">Oleispira antarctica RB-8</name>
    <dbReference type="NCBI Taxonomy" id="698738"/>
    <lineage>
        <taxon>Bacteria</taxon>
        <taxon>Pseudomonadati</taxon>
        <taxon>Pseudomonadota</taxon>
        <taxon>Gammaproteobacteria</taxon>
        <taxon>Oceanospirillales</taxon>
        <taxon>Oceanospirillaceae</taxon>
        <taxon>Oleispira</taxon>
    </lineage>
</organism>
<keyword evidence="2" id="KW-1185">Reference proteome</keyword>
<gene>
    <name evidence="1" type="ORF">OLEAN_C39150</name>
</gene>
<proteinExistence type="predicted"/>
<dbReference type="OrthoDB" id="6118743at2"/>
<dbReference type="HOGENOM" id="CLU_1019164_0_0_6"/>
<evidence type="ECO:0000313" key="1">
    <source>
        <dbReference type="EMBL" id="CCK78091.1"/>
    </source>
</evidence>
<dbReference type="KEGG" id="oai:OLEAN_C39150"/>
<reference evidence="1 2" key="1">
    <citation type="journal article" date="2013" name="Nat. Commun.">
        <title>Genome sequence and functional genomic analysis of the oil-degrading bacterium Oleispira antarctica.</title>
        <authorList>
            <person name="Kube M."/>
            <person name="Chernikova T.N."/>
            <person name="Al-Ramahi Y."/>
            <person name="Beloqui A."/>
            <person name="Lopez-Cortez N."/>
            <person name="Guazzaroni M.E."/>
            <person name="Heipieper H.J."/>
            <person name="Klages S."/>
            <person name="Kotsyurbenko O.R."/>
            <person name="Langer I."/>
            <person name="Nechitaylo T.Y."/>
            <person name="Lunsdorf H."/>
            <person name="Fernandez M."/>
            <person name="Juarez S."/>
            <person name="Ciordia S."/>
            <person name="Singer A."/>
            <person name="Kagan O."/>
            <person name="Egorova O."/>
            <person name="Petit P.A."/>
            <person name="Stogios P."/>
            <person name="Kim Y."/>
            <person name="Tchigvintsev A."/>
            <person name="Flick R."/>
            <person name="Denaro R."/>
            <person name="Genovese M."/>
            <person name="Albar J.P."/>
            <person name="Reva O.N."/>
            <person name="Martinez-Gomariz M."/>
            <person name="Tran H."/>
            <person name="Ferrer M."/>
            <person name="Savchenko A."/>
            <person name="Yakunin A.F."/>
            <person name="Yakimov M.M."/>
            <person name="Golyshina O.V."/>
            <person name="Reinhardt R."/>
            <person name="Golyshin P.N."/>
        </authorList>
    </citation>
    <scope>NUCLEOTIDE SEQUENCE [LARGE SCALE GENOMIC DNA]</scope>
</reference>
<sequence>MQSVVSIFISTIKKPSQYLCVAASLVLLSACLPEEKEDKNPINSSGIEVDNASLALNGFWNGGFNQGDKLKLLIFNGDVYGLDEDEAFFGTVASSSATFNFDLLAYPLSHEDSVNNEYVADGIAVTYTIDDGRLFNYGQLEIAASFDTNNGLLGELNVINDASYSKNSSLSSLVGLWTTADYQLRIDGQGNYIIQDTTDSGCVSNGKINLIDSNNSLMALIITRKKCDDFNGSATGFAAINTDGELEFYSKMSSSLLFMTFMPPATAGIVETPEETTTEE</sequence>
<dbReference type="Proteomes" id="UP000032749">
    <property type="component" value="Chromosome"/>
</dbReference>
<protein>
    <submittedName>
        <fullName evidence="1">Uncharacterized protein</fullName>
    </submittedName>
</protein>
<evidence type="ECO:0000313" key="2">
    <source>
        <dbReference type="Proteomes" id="UP000032749"/>
    </source>
</evidence>